<dbReference type="PANTHER" id="PTHR46515">
    <property type="entry name" value="TATA ELEMENT MODULATORY FACTOR TMF1"/>
    <property type="match status" value="1"/>
</dbReference>
<evidence type="ECO:0000256" key="1">
    <source>
        <dbReference type="SAM" id="Coils"/>
    </source>
</evidence>
<name>A0AAD9LC46_9STRA</name>
<keyword evidence="5" id="KW-1185">Reference proteome</keyword>
<dbReference type="EMBL" id="JASMQC010000041">
    <property type="protein sequence ID" value="KAK1930112.1"/>
    <property type="molecule type" value="Genomic_DNA"/>
</dbReference>
<gene>
    <name evidence="4" type="ORF">P3T76_014346</name>
</gene>
<feature type="compositionally biased region" description="Basic and acidic residues" evidence="2">
    <location>
        <begin position="611"/>
        <end position="621"/>
    </location>
</feature>
<feature type="region of interest" description="Disordered" evidence="2">
    <location>
        <begin position="358"/>
        <end position="385"/>
    </location>
</feature>
<keyword evidence="1" id="KW-0175">Coiled coil</keyword>
<evidence type="ECO:0000256" key="2">
    <source>
        <dbReference type="SAM" id="MobiDB-lite"/>
    </source>
</evidence>
<sequence>MSTPWGGWGSKLNVTSIVSQGLEQVRSLREDVEKSFDQVVTGAPTLPVAVQTPLEEQIKGDSADIEGKTHSNVTLEEERESTEQKIKENKQEEAAIEEEKAVEQEEELIEEKSAQQLVLEDQEQVQEEAVTQIQANEEVEMQNEAGEEAEIPIEAEQENDSQIEEVEAPFEAPGKAEETESQVNSPDEAEDAAQQEKVSVSEDKTVAVLRKELEMRETQLLATSTTIQELHDELDKTCHREVAAVERAQFLTEQLENMRREVAKLSQLHRDASTSQSADVQALQMALAEKEEKLSALLDEGQALSVKQAQLEQRLRSLRKEKDELEERALKAQTQCEASSAEVKDLSTKLKANEEEKARLAQENRQLSSSADTTSAQVDKAERKAQEATQQLEKLKAQIEQLTADVSSKSKEIEQLKTTTQSNEALNMEKVTLEQTLQFLQDNVRDLEQEAARREEMARAEITDLKRKWQEAVARVDMLGQSVSEATQPLLRQIHALQEEQRSRQEAWKATESSLLDRIDEATEKHRALEQEKVEVEQQLFELQRKVEDSELEFTRKEAELTRAQDALENAKAEARELRGQVDALHIDLDQAKHQRDAETEAKQQLQNRLDTVEKSSKKAEASATAATELEQAREREAQLRQELEWHQQELQRVKSSSQSTQAPLSTGSTSSQHHYVRRSVDGEQNNGVEGGLSSEASILKTTLEAAMGDTLSSSNGNTSVLGLSQLQQRLRLREGENRMLKQQLEALEARQKQTTDEIVRLSTRNALLESGETQREQTQLELAKLQKHQVVLLELFGEKEEQVEELQAEVSELKAFYRKQLDTLASHNEQQEKMREEQQH</sequence>
<evidence type="ECO:0000313" key="4">
    <source>
        <dbReference type="EMBL" id="KAK1930112.1"/>
    </source>
</evidence>
<accession>A0AAD9LC46</accession>
<feature type="coiled-coil region" evidence="1">
    <location>
        <begin position="724"/>
        <end position="838"/>
    </location>
</feature>
<feature type="compositionally biased region" description="Basic and acidic residues" evidence="2">
    <location>
        <begin position="57"/>
        <end position="69"/>
    </location>
</feature>
<dbReference type="GO" id="GO:0005783">
    <property type="term" value="C:endoplasmic reticulum"/>
    <property type="evidence" value="ECO:0007669"/>
    <property type="project" value="TreeGrafter"/>
</dbReference>
<dbReference type="Pfam" id="PF12325">
    <property type="entry name" value="TMF_TATA_bd"/>
    <property type="match status" value="1"/>
</dbReference>
<protein>
    <submittedName>
        <fullName evidence="4">TATA element modulatory factor</fullName>
    </submittedName>
</protein>
<organism evidence="4 5">
    <name type="scientific">Phytophthora citrophthora</name>
    <dbReference type="NCBI Taxonomy" id="4793"/>
    <lineage>
        <taxon>Eukaryota</taxon>
        <taxon>Sar</taxon>
        <taxon>Stramenopiles</taxon>
        <taxon>Oomycota</taxon>
        <taxon>Peronosporomycetes</taxon>
        <taxon>Peronosporales</taxon>
        <taxon>Peronosporaceae</taxon>
        <taxon>Phytophthora</taxon>
    </lineage>
</organism>
<dbReference type="GO" id="GO:0005794">
    <property type="term" value="C:Golgi apparatus"/>
    <property type="evidence" value="ECO:0007669"/>
    <property type="project" value="TreeGrafter"/>
</dbReference>
<feature type="region of interest" description="Disordered" evidence="2">
    <location>
        <begin position="57"/>
        <end position="108"/>
    </location>
</feature>
<dbReference type="PANTHER" id="PTHR46515:SF1">
    <property type="entry name" value="TATA ELEMENT MODULATORY FACTOR"/>
    <property type="match status" value="1"/>
</dbReference>
<dbReference type="InterPro" id="IPR052602">
    <property type="entry name" value="Growth_transcription_reg"/>
</dbReference>
<evidence type="ECO:0000259" key="3">
    <source>
        <dbReference type="Pfam" id="PF12325"/>
    </source>
</evidence>
<feature type="compositionally biased region" description="Basic and acidic residues" evidence="2">
    <location>
        <begin position="591"/>
        <end position="602"/>
    </location>
</feature>
<feature type="region of interest" description="Disordered" evidence="2">
    <location>
        <begin position="591"/>
        <end position="676"/>
    </location>
</feature>
<feature type="compositionally biased region" description="Polar residues" evidence="2">
    <location>
        <begin position="654"/>
        <end position="674"/>
    </location>
</feature>
<feature type="compositionally biased region" description="Basic and acidic residues" evidence="2">
    <location>
        <begin position="81"/>
        <end position="103"/>
    </location>
</feature>
<feature type="region of interest" description="Disordered" evidence="2">
    <location>
        <begin position="139"/>
        <end position="200"/>
    </location>
</feature>
<evidence type="ECO:0000313" key="5">
    <source>
        <dbReference type="Proteomes" id="UP001259832"/>
    </source>
</evidence>
<comment type="caution">
    <text evidence="4">The sequence shown here is derived from an EMBL/GenBank/DDBJ whole genome shotgun (WGS) entry which is preliminary data.</text>
</comment>
<proteinExistence type="predicted"/>
<feature type="compositionally biased region" description="Acidic residues" evidence="2">
    <location>
        <begin position="139"/>
        <end position="168"/>
    </location>
</feature>
<reference evidence="4" key="1">
    <citation type="submission" date="2023-08" db="EMBL/GenBank/DDBJ databases">
        <title>Reference Genome Resource for the Citrus Pathogen Phytophthora citrophthora.</title>
        <authorList>
            <person name="Moller H."/>
            <person name="Coetzee B."/>
            <person name="Rose L.J."/>
            <person name="Van Niekerk J.M."/>
        </authorList>
    </citation>
    <scope>NUCLEOTIDE SEQUENCE</scope>
    <source>
        <strain evidence="4">STE-U-9442</strain>
    </source>
</reference>
<feature type="compositionally biased region" description="Polar residues" evidence="2">
    <location>
        <begin position="363"/>
        <end position="377"/>
    </location>
</feature>
<dbReference type="Proteomes" id="UP001259832">
    <property type="component" value="Unassembled WGS sequence"/>
</dbReference>
<dbReference type="InterPro" id="IPR022091">
    <property type="entry name" value="TMF_TATA-bd"/>
</dbReference>
<dbReference type="AlphaFoldDB" id="A0AAD9LC46"/>
<feature type="domain" description="TATA element modulatory factor 1 TATA binding" evidence="3">
    <location>
        <begin position="713"/>
        <end position="825"/>
    </location>
</feature>
<feature type="compositionally biased region" description="Basic and acidic residues" evidence="2">
    <location>
        <begin position="631"/>
        <end position="653"/>
    </location>
</feature>